<accession>A0AAW2C6M6</accession>
<comment type="caution">
    <text evidence="1">The sequence shown here is derived from an EMBL/GenBank/DDBJ whole genome shotgun (WGS) entry which is preliminary data.</text>
</comment>
<dbReference type="PANTHER" id="PTHR12121">
    <property type="entry name" value="CARBON CATABOLITE REPRESSOR PROTEIN 4"/>
    <property type="match status" value="1"/>
</dbReference>
<protein>
    <recommendedName>
        <fullName evidence="3">Endonuclease/exonuclease/phosphatase domain-containing protein</fullName>
    </recommendedName>
</protein>
<evidence type="ECO:0008006" key="3">
    <source>
        <dbReference type="Google" id="ProtNLM"/>
    </source>
</evidence>
<name>A0AAW2C6M6_9ROSI</name>
<dbReference type="GO" id="GO:0000175">
    <property type="term" value="F:3'-5'-RNA exonuclease activity"/>
    <property type="evidence" value="ECO:0007669"/>
    <property type="project" value="TreeGrafter"/>
</dbReference>
<gene>
    <name evidence="1" type="ORF">SO802_022492</name>
</gene>
<evidence type="ECO:0000313" key="2">
    <source>
        <dbReference type="Proteomes" id="UP001459277"/>
    </source>
</evidence>
<dbReference type="PANTHER" id="PTHR12121:SF68">
    <property type="entry name" value="CARBON CATABOLITE REPRESSOR PROTEIN 4 HOMOLOG 4-RELATED"/>
    <property type="match status" value="1"/>
</dbReference>
<organism evidence="1 2">
    <name type="scientific">Lithocarpus litseifolius</name>
    <dbReference type="NCBI Taxonomy" id="425828"/>
    <lineage>
        <taxon>Eukaryota</taxon>
        <taxon>Viridiplantae</taxon>
        <taxon>Streptophyta</taxon>
        <taxon>Embryophyta</taxon>
        <taxon>Tracheophyta</taxon>
        <taxon>Spermatophyta</taxon>
        <taxon>Magnoliopsida</taxon>
        <taxon>eudicotyledons</taxon>
        <taxon>Gunneridae</taxon>
        <taxon>Pentapetalae</taxon>
        <taxon>rosids</taxon>
        <taxon>fabids</taxon>
        <taxon>Fagales</taxon>
        <taxon>Fagaceae</taxon>
        <taxon>Lithocarpus</taxon>
    </lineage>
</organism>
<dbReference type="SUPFAM" id="SSF56219">
    <property type="entry name" value="DNase I-like"/>
    <property type="match status" value="1"/>
</dbReference>
<dbReference type="AlphaFoldDB" id="A0AAW2C6M6"/>
<proteinExistence type="predicted"/>
<dbReference type="EMBL" id="JAZDWU010000008">
    <property type="protein sequence ID" value="KAK9992789.1"/>
    <property type="molecule type" value="Genomic_DNA"/>
</dbReference>
<dbReference type="InterPro" id="IPR036691">
    <property type="entry name" value="Endo/exonu/phosph_ase_sf"/>
</dbReference>
<dbReference type="Gene3D" id="3.60.10.10">
    <property type="entry name" value="Endonuclease/exonuclease/phosphatase"/>
    <property type="match status" value="1"/>
</dbReference>
<dbReference type="Proteomes" id="UP001459277">
    <property type="component" value="Unassembled WGS sequence"/>
</dbReference>
<evidence type="ECO:0000313" key="1">
    <source>
        <dbReference type="EMBL" id="KAK9992789.1"/>
    </source>
</evidence>
<reference evidence="1 2" key="1">
    <citation type="submission" date="2024-01" db="EMBL/GenBank/DDBJ databases">
        <title>A telomere-to-telomere, gap-free genome of sweet tea (Lithocarpus litseifolius).</title>
        <authorList>
            <person name="Zhou J."/>
        </authorList>
    </citation>
    <scope>NUCLEOTIDE SEQUENCE [LARGE SCALE GENOMIC DNA]</scope>
    <source>
        <strain evidence="1">Zhou-2022a</strain>
        <tissue evidence="1">Leaf</tissue>
    </source>
</reference>
<keyword evidence="2" id="KW-1185">Reference proteome</keyword>
<dbReference type="InterPro" id="IPR050410">
    <property type="entry name" value="CCR4/nocturin_mRNA_transcr"/>
</dbReference>
<sequence length="248" mass="27078">MLVVVKVAFGHDLVAAVKGRVAVEIWVDDGGRLDEIMEGGWMTVSAVAGIGAVGGCWLCNGWWWLGMEWLVDDGNCVGWVCGGWLCNVEVALMLCCRDPEWADVKLAQAKYLLSRLALFRTLVSNRLECMPSVVVAVDFNSTPGDKVYQYLISGNSPLAPAVECLEDMPIPLCSVYASTRGEPTFTNCTPDFTNTLDYILFPPIDNIKAVSFLELPELNSSDVVGGLPNYSHPSDHLPIGAEFEITRD</sequence>